<dbReference type="PANTHER" id="PTHR46825">
    <property type="entry name" value="D-ALANYL-D-ALANINE-CARBOXYPEPTIDASE/ENDOPEPTIDASE AMPH"/>
    <property type="match status" value="1"/>
</dbReference>
<organism evidence="2 3">
    <name type="scientific">Croceibacterium salegens</name>
    <dbReference type="NCBI Taxonomy" id="1737568"/>
    <lineage>
        <taxon>Bacteria</taxon>
        <taxon>Pseudomonadati</taxon>
        <taxon>Pseudomonadota</taxon>
        <taxon>Alphaproteobacteria</taxon>
        <taxon>Sphingomonadales</taxon>
        <taxon>Erythrobacteraceae</taxon>
        <taxon>Croceibacterium</taxon>
    </lineage>
</organism>
<dbReference type="InterPro" id="IPR050491">
    <property type="entry name" value="AmpC-like"/>
</dbReference>
<dbReference type="InterPro" id="IPR012338">
    <property type="entry name" value="Beta-lactam/transpept-like"/>
</dbReference>
<name>A0A6I4SVI8_9SPHN</name>
<dbReference type="EMBL" id="WTYM01000033">
    <property type="protein sequence ID" value="MXO59369.1"/>
    <property type="molecule type" value="Genomic_DNA"/>
</dbReference>
<keyword evidence="3" id="KW-1185">Reference proteome</keyword>
<dbReference type="Pfam" id="PF00144">
    <property type="entry name" value="Beta-lactamase"/>
    <property type="match status" value="1"/>
</dbReference>
<sequence>MAAPAAAQDTPDSIQSFIELQQELNHIPGIAVAVVQDGKVEEYVSGTADLEWNAPVTRDTRFQLASVTKLFTGVLVMRLVEAGKLDLDSPISRYLPAAPAAWQPITVRMLANHTSGIPEAPEEFTPTTLAEVFDWAKDKPLDWAPGSQARYGRNDFSILAMAIDAATGQTFEDALRTNLLEPAGLTSTGYSHLNQQGWVRTAVPLERRATVYHWDEGQRSYEFLYPEPTYPAGGLFSTLADVELLLSGLQQGKLLRPEHLAELTTPATLSDGSRGPFGIGWVAHTHHGVPVAGHTGGPALADVTYYPDRHLAVVVLQNQHRLYPWLSGAIVDKVIGVPEIEAIADADPAATKAALDAMQATFSGSPRPDSWSETAKSDFLPWFETDGRSLLRAMGEPKSSILVAEKSGPDGRERTYSVTFANATARWTAVTNASGKLEAIVPTDE</sequence>
<dbReference type="OrthoDB" id="9808046at2"/>
<evidence type="ECO:0000259" key="1">
    <source>
        <dbReference type="Pfam" id="PF00144"/>
    </source>
</evidence>
<accession>A0A6I4SVI8</accession>
<dbReference type="PANTHER" id="PTHR46825:SF9">
    <property type="entry name" value="BETA-LACTAMASE-RELATED DOMAIN-CONTAINING PROTEIN"/>
    <property type="match status" value="1"/>
</dbReference>
<keyword evidence="2" id="KW-0378">Hydrolase</keyword>
<proteinExistence type="predicted"/>
<feature type="domain" description="Beta-lactamase-related" evidence="1">
    <location>
        <begin position="22"/>
        <end position="320"/>
    </location>
</feature>
<evidence type="ECO:0000313" key="3">
    <source>
        <dbReference type="Proteomes" id="UP000433652"/>
    </source>
</evidence>
<dbReference type="GO" id="GO:0016787">
    <property type="term" value="F:hydrolase activity"/>
    <property type="evidence" value="ECO:0007669"/>
    <property type="project" value="UniProtKB-KW"/>
</dbReference>
<dbReference type="SUPFAM" id="SSF56601">
    <property type="entry name" value="beta-lactamase/transpeptidase-like"/>
    <property type="match status" value="1"/>
</dbReference>
<dbReference type="AlphaFoldDB" id="A0A6I4SVI8"/>
<protein>
    <submittedName>
        <fullName evidence="2">Serine hydrolase</fullName>
    </submittedName>
</protein>
<reference evidence="2 3" key="1">
    <citation type="submission" date="2019-12" db="EMBL/GenBank/DDBJ databases">
        <title>Genomic-based taxomic classification of the family Erythrobacteraceae.</title>
        <authorList>
            <person name="Xu L."/>
        </authorList>
    </citation>
    <scope>NUCLEOTIDE SEQUENCE [LARGE SCALE GENOMIC DNA]</scope>
    <source>
        <strain evidence="2 3">MCCC 1K01500</strain>
    </source>
</reference>
<dbReference type="Proteomes" id="UP000433652">
    <property type="component" value="Unassembled WGS sequence"/>
</dbReference>
<comment type="caution">
    <text evidence="2">The sequence shown here is derived from an EMBL/GenBank/DDBJ whole genome shotgun (WGS) entry which is preliminary data.</text>
</comment>
<dbReference type="Gene3D" id="3.40.710.10">
    <property type="entry name" value="DD-peptidase/beta-lactamase superfamily"/>
    <property type="match status" value="1"/>
</dbReference>
<dbReference type="RefSeq" id="WP_159793695.1">
    <property type="nucleotide sequence ID" value="NZ_WTYM01000033.1"/>
</dbReference>
<evidence type="ECO:0000313" key="2">
    <source>
        <dbReference type="EMBL" id="MXO59369.1"/>
    </source>
</evidence>
<dbReference type="InterPro" id="IPR001466">
    <property type="entry name" value="Beta-lactam-related"/>
</dbReference>
<gene>
    <name evidence="2" type="ORF">GRI89_07420</name>
</gene>